<reference evidence="7" key="1">
    <citation type="submission" date="2018-05" db="EMBL/GenBank/DDBJ databases">
        <authorList>
            <person name="Lanie J.A."/>
            <person name="Ng W.-L."/>
            <person name="Kazmierczak K.M."/>
            <person name="Andrzejewski T.M."/>
            <person name="Davidsen T.M."/>
            <person name="Wayne K.J."/>
            <person name="Tettelin H."/>
            <person name="Glass J.I."/>
            <person name="Rusch D."/>
            <person name="Podicherti R."/>
            <person name="Tsui H.-C.T."/>
            <person name="Winkler M.E."/>
        </authorList>
    </citation>
    <scope>NUCLEOTIDE SEQUENCE</scope>
</reference>
<evidence type="ECO:0000256" key="4">
    <source>
        <dbReference type="ARBA" id="ARBA00022989"/>
    </source>
</evidence>
<evidence type="ECO:0000256" key="5">
    <source>
        <dbReference type="ARBA" id="ARBA00023136"/>
    </source>
</evidence>
<accession>A0A381YBU9</accession>
<dbReference type="Pfam" id="PF02653">
    <property type="entry name" value="BPD_transp_2"/>
    <property type="match status" value="1"/>
</dbReference>
<feature type="transmembrane region" description="Helical" evidence="6">
    <location>
        <begin position="121"/>
        <end position="144"/>
    </location>
</feature>
<keyword evidence="5 6" id="KW-0472">Membrane</keyword>
<organism evidence="7">
    <name type="scientific">marine metagenome</name>
    <dbReference type="NCBI Taxonomy" id="408172"/>
    <lineage>
        <taxon>unclassified sequences</taxon>
        <taxon>metagenomes</taxon>
        <taxon>ecological metagenomes</taxon>
    </lineage>
</organism>
<sequence>MAYEIILATTMAITILFALSLNIITGFCGQVSLGHAAFYGLGAYAGAMLTKAGWPLVAVLPPAAIVAGSVGFIVGLASLRVRHDFLAITTMGVSFLFVGLVRKQEWLGGEIGISGIPAAQFGRPGLLVLSIVCAGLFAVFAVYIKRSWMGFAFDSIANDEDTARVLGIDVPRFKLWAFVIGTSGAGIAGALYAHHVRYIGPDSFGFVESVTVLAMVIIGGIGSVWAVALAAAVLSVLPLWFQFVDDYKLLIYGLMVFGVVRFSPNGIAGAVQSLLKRRS</sequence>
<dbReference type="InterPro" id="IPR001851">
    <property type="entry name" value="ABC_transp_permease"/>
</dbReference>
<keyword evidence="4 6" id="KW-1133">Transmembrane helix</keyword>
<dbReference type="PANTHER" id="PTHR30482">
    <property type="entry name" value="HIGH-AFFINITY BRANCHED-CHAIN AMINO ACID TRANSPORT SYSTEM PERMEASE"/>
    <property type="match status" value="1"/>
</dbReference>
<protein>
    <recommendedName>
        <fullName evidence="8">Branched-chain amino acid ABC transporter permease</fullName>
    </recommendedName>
</protein>
<evidence type="ECO:0000256" key="2">
    <source>
        <dbReference type="ARBA" id="ARBA00022475"/>
    </source>
</evidence>
<dbReference type="PANTHER" id="PTHR30482:SF20">
    <property type="entry name" value="HIGH-AFFINITY BRANCHED-CHAIN AMINO ACID TRANSPORT SYSTEM PERMEASE PROTEIN LIVM"/>
    <property type="match status" value="1"/>
</dbReference>
<dbReference type="GO" id="GO:0005886">
    <property type="term" value="C:plasma membrane"/>
    <property type="evidence" value="ECO:0007669"/>
    <property type="project" value="UniProtKB-SubCell"/>
</dbReference>
<feature type="transmembrane region" description="Helical" evidence="6">
    <location>
        <begin position="85"/>
        <end position="101"/>
    </location>
</feature>
<evidence type="ECO:0008006" key="8">
    <source>
        <dbReference type="Google" id="ProtNLM"/>
    </source>
</evidence>
<feature type="transmembrane region" description="Helical" evidence="6">
    <location>
        <begin position="60"/>
        <end position="78"/>
    </location>
</feature>
<evidence type="ECO:0000313" key="7">
    <source>
        <dbReference type="EMBL" id="SVA74350.1"/>
    </source>
</evidence>
<feature type="transmembrane region" description="Helical" evidence="6">
    <location>
        <begin position="173"/>
        <end position="193"/>
    </location>
</feature>
<feature type="transmembrane region" description="Helical" evidence="6">
    <location>
        <begin position="6"/>
        <end position="24"/>
    </location>
</feature>
<proteinExistence type="predicted"/>
<evidence type="ECO:0000256" key="1">
    <source>
        <dbReference type="ARBA" id="ARBA00004651"/>
    </source>
</evidence>
<keyword evidence="3 6" id="KW-0812">Transmembrane</keyword>
<dbReference type="CDD" id="cd06581">
    <property type="entry name" value="TM_PBP1_LivM_like"/>
    <property type="match status" value="1"/>
</dbReference>
<evidence type="ECO:0000256" key="3">
    <source>
        <dbReference type="ARBA" id="ARBA00022692"/>
    </source>
</evidence>
<dbReference type="EMBL" id="UINC01017828">
    <property type="protein sequence ID" value="SVA74350.1"/>
    <property type="molecule type" value="Genomic_DNA"/>
</dbReference>
<feature type="transmembrane region" description="Helical" evidence="6">
    <location>
        <begin position="249"/>
        <end position="271"/>
    </location>
</feature>
<name>A0A381YBU9_9ZZZZ</name>
<dbReference type="GO" id="GO:0015658">
    <property type="term" value="F:branched-chain amino acid transmembrane transporter activity"/>
    <property type="evidence" value="ECO:0007669"/>
    <property type="project" value="InterPro"/>
</dbReference>
<keyword evidence="2" id="KW-1003">Cell membrane</keyword>
<comment type="subcellular location">
    <subcellularLocation>
        <location evidence="1">Cell membrane</location>
        <topology evidence="1">Multi-pass membrane protein</topology>
    </subcellularLocation>
</comment>
<dbReference type="AlphaFoldDB" id="A0A381YBU9"/>
<feature type="transmembrane region" description="Helical" evidence="6">
    <location>
        <begin position="213"/>
        <end position="237"/>
    </location>
</feature>
<gene>
    <name evidence="7" type="ORF">METZ01_LOCUS127204</name>
</gene>
<evidence type="ECO:0000256" key="6">
    <source>
        <dbReference type="SAM" id="Phobius"/>
    </source>
</evidence>
<dbReference type="InterPro" id="IPR043428">
    <property type="entry name" value="LivM-like"/>
</dbReference>